<dbReference type="AlphaFoldDB" id="X0XJC8"/>
<comment type="caution">
    <text evidence="1">The sequence shown here is derived from an EMBL/GenBank/DDBJ whole genome shotgun (WGS) entry which is preliminary data.</text>
</comment>
<accession>X0XJC8</accession>
<dbReference type="EMBL" id="BARS01039971">
    <property type="protein sequence ID" value="GAG25061.1"/>
    <property type="molecule type" value="Genomic_DNA"/>
</dbReference>
<reference evidence="1" key="1">
    <citation type="journal article" date="2014" name="Front. Microbiol.">
        <title>High frequency of phylogenetically diverse reductive dehalogenase-homologous genes in deep subseafloor sedimentary metagenomes.</title>
        <authorList>
            <person name="Kawai M."/>
            <person name="Futagami T."/>
            <person name="Toyoda A."/>
            <person name="Takaki Y."/>
            <person name="Nishi S."/>
            <person name="Hori S."/>
            <person name="Arai W."/>
            <person name="Tsubouchi T."/>
            <person name="Morono Y."/>
            <person name="Uchiyama I."/>
            <person name="Ito T."/>
            <person name="Fujiyama A."/>
            <person name="Inagaki F."/>
            <person name="Takami H."/>
        </authorList>
    </citation>
    <scope>NUCLEOTIDE SEQUENCE</scope>
    <source>
        <strain evidence="1">Expedition CK06-06</strain>
    </source>
</reference>
<gene>
    <name evidence="1" type="ORF">S01H1_60997</name>
</gene>
<proteinExistence type="predicted"/>
<name>X0XJC8_9ZZZZ</name>
<evidence type="ECO:0000313" key="1">
    <source>
        <dbReference type="EMBL" id="GAG25061.1"/>
    </source>
</evidence>
<organism evidence="1">
    <name type="scientific">marine sediment metagenome</name>
    <dbReference type="NCBI Taxonomy" id="412755"/>
    <lineage>
        <taxon>unclassified sequences</taxon>
        <taxon>metagenomes</taxon>
        <taxon>ecological metagenomes</taxon>
    </lineage>
</organism>
<feature type="non-terminal residue" evidence="1">
    <location>
        <position position="1"/>
    </location>
</feature>
<protein>
    <submittedName>
        <fullName evidence="1">Uncharacterized protein</fullName>
    </submittedName>
</protein>
<sequence length="89" mass="10237">IALNMDQVEEYTPPENPAKVTDSRFETYVLEYGSSSWELDALEPSVIADLVEDEIRSFIKPIPWKAVEQDEDHDAKIIKELSKTLKENK</sequence>